<name>A0A8H3N4I1_9EURO</name>
<dbReference type="GO" id="GO:0016020">
    <property type="term" value="C:membrane"/>
    <property type="evidence" value="ECO:0007669"/>
    <property type="project" value="UniProtKB-SubCell"/>
</dbReference>
<evidence type="ECO:0000256" key="2">
    <source>
        <dbReference type="ARBA" id="ARBA00008335"/>
    </source>
</evidence>
<evidence type="ECO:0000313" key="8">
    <source>
        <dbReference type="EMBL" id="GFF25015.1"/>
    </source>
</evidence>
<feature type="transmembrane region" description="Helical" evidence="6">
    <location>
        <begin position="463"/>
        <end position="484"/>
    </location>
</feature>
<evidence type="ECO:0000313" key="9">
    <source>
        <dbReference type="Proteomes" id="UP000465221"/>
    </source>
</evidence>
<evidence type="ECO:0000259" key="7">
    <source>
        <dbReference type="PROSITE" id="PS50850"/>
    </source>
</evidence>
<keyword evidence="4 6" id="KW-1133">Transmembrane helix</keyword>
<dbReference type="Pfam" id="PF07690">
    <property type="entry name" value="MFS_1"/>
    <property type="match status" value="1"/>
</dbReference>
<evidence type="ECO:0000256" key="1">
    <source>
        <dbReference type="ARBA" id="ARBA00004141"/>
    </source>
</evidence>
<evidence type="ECO:0000256" key="6">
    <source>
        <dbReference type="SAM" id="Phobius"/>
    </source>
</evidence>
<dbReference type="GO" id="GO:0022857">
    <property type="term" value="F:transmembrane transporter activity"/>
    <property type="evidence" value="ECO:0007669"/>
    <property type="project" value="InterPro"/>
</dbReference>
<protein>
    <submittedName>
        <fullName evidence="8">Uncharacterized transporter C1529.01</fullName>
    </submittedName>
</protein>
<dbReference type="InterPro" id="IPR011701">
    <property type="entry name" value="MFS"/>
</dbReference>
<dbReference type="PANTHER" id="PTHR23502:SF68">
    <property type="entry name" value="MULTIDRUG TRANSPORTER, PUTATIVE (AFU_ORTHOLOGUE AFUA_3G01120)-RELATED"/>
    <property type="match status" value="1"/>
</dbReference>
<dbReference type="CDD" id="cd17323">
    <property type="entry name" value="MFS_Tpo1_MDR_like"/>
    <property type="match status" value="1"/>
</dbReference>
<evidence type="ECO:0000256" key="3">
    <source>
        <dbReference type="ARBA" id="ARBA00022692"/>
    </source>
</evidence>
<keyword evidence="5 6" id="KW-0472">Membrane</keyword>
<feature type="transmembrane region" description="Helical" evidence="6">
    <location>
        <begin position="403"/>
        <end position="422"/>
    </location>
</feature>
<organism evidence="8 9">
    <name type="scientific">Aspergillus udagawae</name>
    <dbReference type="NCBI Taxonomy" id="91492"/>
    <lineage>
        <taxon>Eukaryota</taxon>
        <taxon>Fungi</taxon>
        <taxon>Dikarya</taxon>
        <taxon>Ascomycota</taxon>
        <taxon>Pezizomycotina</taxon>
        <taxon>Eurotiomycetes</taxon>
        <taxon>Eurotiomycetidae</taxon>
        <taxon>Eurotiales</taxon>
        <taxon>Aspergillaceae</taxon>
        <taxon>Aspergillus</taxon>
        <taxon>Aspergillus subgen. Fumigati</taxon>
    </lineage>
</organism>
<evidence type="ECO:0000256" key="4">
    <source>
        <dbReference type="ARBA" id="ARBA00022989"/>
    </source>
</evidence>
<feature type="transmembrane region" description="Helical" evidence="6">
    <location>
        <begin position="219"/>
        <end position="240"/>
    </location>
</feature>
<accession>A0A8H3N4I1</accession>
<feature type="transmembrane region" description="Helical" evidence="6">
    <location>
        <begin position="428"/>
        <end position="451"/>
    </location>
</feature>
<feature type="non-terminal residue" evidence="8">
    <location>
        <position position="532"/>
    </location>
</feature>
<dbReference type="InterPro" id="IPR036259">
    <property type="entry name" value="MFS_trans_sf"/>
</dbReference>
<comment type="caution">
    <text evidence="8">The sequence shown here is derived from an EMBL/GenBank/DDBJ whole genome shotgun (WGS) entry which is preliminary data.</text>
</comment>
<evidence type="ECO:0000256" key="5">
    <source>
        <dbReference type="ARBA" id="ARBA00023136"/>
    </source>
</evidence>
<dbReference type="EMBL" id="BLKC01000006">
    <property type="protein sequence ID" value="GFF25015.1"/>
    <property type="molecule type" value="Genomic_DNA"/>
</dbReference>
<feature type="transmembrane region" description="Helical" evidence="6">
    <location>
        <begin position="496"/>
        <end position="519"/>
    </location>
</feature>
<proteinExistence type="inferred from homology"/>
<feature type="transmembrane region" description="Helical" evidence="6">
    <location>
        <begin position="128"/>
        <end position="148"/>
    </location>
</feature>
<dbReference type="Gene3D" id="1.20.1250.20">
    <property type="entry name" value="MFS general substrate transporter like domains"/>
    <property type="match status" value="1"/>
</dbReference>
<dbReference type="SUPFAM" id="SSF103473">
    <property type="entry name" value="MFS general substrate transporter"/>
    <property type="match status" value="1"/>
</dbReference>
<comment type="similarity">
    <text evidence="2">Belongs to the major facilitator superfamily.</text>
</comment>
<gene>
    <name evidence="8" type="ORF">IFM46972_01251</name>
</gene>
<dbReference type="PROSITE" id="PS50850">
    <property type="entry name" value="MFS"/>
    <property type="match status" value="1"/>
</dbReference>
<dbReference type="AlphaFoldDB" id="A0A8H3N4I1"/>
<sequence length="532" mass="58447">LTYPKRPRLSVLIDTTRNALTDRRVLRSTTAVAMKNEKSTISSDLEKNLVVQLENPTSECFVTEHATSHVVDWDGPDDLARPVNWHKKRKWLNVTSIAFLTFLTPLASSTVAPAEGLVIESFNITSESLASFVVSIYLVGFAVGPLALGPLSEIYGRLRIYQACNAVFIVWNIACAVAPNIGSLLAFRLFAGIAGSCPLTLGAGSVADLFVPEERGAAMSIYSMGPLMGPVIGPIAGGYLAEAAGWRWIFWVISMAAGAVFAFSLLFQSESYEPVVLQRRVDRLKKETGNMMLRSKLAQNISARDNFIRSIVRPTKMLFLSPIVAIFSVYLGIIYGYLYLLFTTITPVYQTTYDFSQGAAGLTYLGIGVGSLIGLFIFGTISDKILIYLTKRNNGVREPEFRMPPLIPGSLFIPIGLFWYGWSAEKQLHWIMPIVGTGWVAFGMLASFLPIQTYLVDAFSEHAASVTASMTVVRSLIGAFLPLAGPAMYAKLGLGWGNSMLGFIALAMLPLPVVFYYYGKRIRTYPMFKVTF</sequence>
<dbReference type="PANTHER" id="PTHR23502">
    <property type="entry name" value="MAJOR FACILITATOR SUPERFAMILY"/>
    <property type="match status" value="1"/>
</dbReference>
<dbReference type="Proteomes" id="UP000465221">
    <property type="component" value="Unassembled WGS sequence"/>
</dbReference>
<feature type="domain" description="Major facilitator superfamily (MFS) profile" evidence="7">
    <location>
        <begin position="93"/>
        <end position="522"/>
    </location>
</feature>
<dbReference type="FunFam" id="1.20.1250.20:FF:000011">
    <property type="entry name" value="MFS multidrug transporter, putative"/>
    <property type="match status" value="1"/>
</dbReference>
<feature type="transmembrane region" description="Helical" evidence="6">
    <location>
        <begin position="318"/>
        <end position="342"/>
    </location>
</feature>
<feature type="transmembrane region" description="Helical" evidence="6">
    <location>
        <begin position="246"/>
        <end position="267"/>
    </location>
</feature>
<dbReference type="InterPro" id="IPR020846">
    <property type="entry name" value="MFS_dom"/>
</dbReference>
<feature type="transmembrane region" description="Helical" evidence="6">
    <location>
        <begin position="185"/>
        <end position="207"/>
    </location>
</feature>
<reference evidence="8 9" key="1">
    <citation type="submission" date="2020-01" db="EMBL/GenBank/DDBJ databases">
        <title>Draft genome sequence of Aspergillus udagawae IFM 46972.</title>
        <authorList>
            <person name="Takahashi H."/>
            <person name="Yaguchi T."/>
        </authorList>
    </citation>
    <scope>NUCLEOTIDE SEQUENCE [LARGE SCALE GENOMIC DNA]</scope>
    <source>
        <strain evidence="8 9">IFM 46972</strain>
    </source>
</reference>
<feature type="transmembrane region" description="Helical" evidence="6">
    <location>
        <begin position="160"/>
        <end position="179"/>
    </location>
</feature>
<comment type="subcellular location">
    <subcellularLocation>
        <location evidence="1">Membrane</location>
        <topology evidence="1">Multi-pass membrane protein</topology>
    </subcellularLocation>
</comment>
<keyword evidence="3 6" id="KW-0812">Transmembrane</keyword>
<feature type="transmembrane region" description="Helical" evidence="6">
    <location>
        <begin position="362"/>
        <end position="382"/>
    </location>
</feature>
<feature type="transmembrane region" description="Helical" evidence="6">
    <location>
        <begin position="91"/>
        <end position="108"/>
    </location>
</feature>